<reference evidence="3 4" key="1">
    <citation type="journal article" date="2013" name="BMC Genomics">
        <title>Genomics-driven discovery of the pneumocandin biosynthetic gene cluster in the fungus Glarea lozoyensis.</title>
        <authorList>
            <person name="Chen L."/>
            <person name="Yue Q."/>
            <person name="Zhang X."/>
            <person name="Xiang M."/>
            <person name="Wang C."/>
            <person name="Li S."/>
            <person name="Che Y."/>
            <person name="Ortiz-Lopez F.J."/>
            <person name="Bills G.F."/>
            <person name="Liu X."/>
            <person name="An Z."/>
        </authorList>
    </citation>
    <scope>NUCLEOTIDE SEQUENCE [LARGE SCALE GENOMIC DNA]</scope>
    <source>
        <strain evidence="4">ATCC 20868 / MF5171</strain>
    </source>
</reference>
<evidence type="ECO:0000313" key="4">
    <source>
        <dbReference type="Proteomes" id="UP000016922"/>
    </source>
</evidence>
<dbReference type="EMBL" id="KE145370">
    <property type="protein sequence ID" value="EPE26722.1"/>
    <property type="molecule type" value="Genomic_DNA"/>
</dbReference>
<dbReference type="Proteomes" id="UP000016922">
    <property type="component" value="Unassembled WGS sequence"/>
</dbReference>
<feature type="region of interest" description="Disordered" evidence="1">
    <location>
        <begin position="229"/>
        <end position="262"/>
    </location>
</feature>
<keyword evidence="4" id="KW-1185">Reference proteome</keyword>
<evidence type="ECO:0000259" key="2">
    <source>
        <dbReference type="Pfam" id="PF20233"/>
    </source>
</evidence>
<feature type="domain" description="DUF6590" evidence="2">
    <location>
        <begin position="295"/>
        <end position="444"/>
    </location>
</feature>
<name>S3CJM7_GLAL2</name>
<dbReference type="AlphaFoldDB" id="S3CJM7"/>
<dbReference type="OMA" id="DESYETH"/>
<evidence type="ECO:0000256" key="1">
    <source>
        <dbReference type="SAM" id="MobiDB-lite"/>
    </source>
</evidence>
<gene>
    <name evidence="3" type="ORF">GLAREA_02636</name>
</gene>
<dbReference type="InterPro" id="IPR046497">
    <property type="entry name" value="DUF6590"/>
</dbReference>
<dbReference type="eggNOG" id="ENOG502SV73">
    <property type="taxonomic scope" value="Eukaryota"/>
</dbReference>
<dbReference type="GeneID" id="19461692"/>
<organism evidence="3 4">
    <name type="scientific">Glarea lozoyensis (strain ATCC 20868 / MF5171)</name>
    <dbReference type="NCBI Taxonomy" id="1116229"/>
    <lineage>
        <taxon>Eukaryota</taxon>
        <taxon>Fungi</taxon>
        <taxon>Dikarya</taxon>
        <taxon>Ascomycota</taxon>
        <taxon>Pezizomycotina</taxon>
        <taxon>Leotiomycetes</taxon>
        <taxon>Helotiales</taxon>
        <taxon>Helotiaceae</taxon>
        <taxon>Glarea</taxon>
    </lineage>
</organism>
<evidence type="ECO:0000313" key="3">
    <source>
        <dbReference type="EMBL" id="EPE26722.1"/>
    </source>
</evidence>
<feature type="region of interest" description="Disordered" evidence="1">
    <location>
        <begin position="69"/>
        <end position="120"/>
    </location>
</feature>
<feature type="region of interest" description="Disordered" evidence="1">
    <location>
        <begin position="1"/>
        <end position="35"/>
    </location>
</feature>
<dbReference type="HOGENOM" id="CLU_038733_1_0_1"/>
<dbReference type="OrthoDB" id="3559580at2759"/>
<feature type="compositionally biased region" description="Polar residues" evidence="1">
    <location>
        <begin position="17"/>
        <end position="28"/>
    </location>
</feature>
<feature type="region of interest" description="Disordered" evidence="1">
    <location>
        <begin position="145"/>
        <end position="188"/>
    </location>
</feature>
<feature type="compositionally biased region" description="Polar residues" evidence="1">
    <location>
        <begin position="161"/>
        <end position="180"/>
    </location>
</feature>
<dbReference type="PANTHER" id="PTHR35391">
    <property type="entry name" value="C2H2-TYPE DOMAIN-CONTAINING PROTEIN-RELATED"/>
    <property type="match status" value="1"/>
</dbReference>
<accession>S3CJM7</accession>
<feature type="compositionally biased region" description="Low complexity" evidence="1">
    <location>
        <begin position="229"/>
        <end position="249"/>
    </location>
</feature>
<feature type="compositionally biased region" description="Low complexity" evidence="1">
    <location>
        <begin position="86"/>
        <end position="107"/>
    </location>
</feature>
<protein>
    <recommendedName>
        <fullName evidence="2">DUF6590 domain-containing protein</fullName>
    </recommendedName>
</protein>
<dbReference type="KEGG" id="glz:GLAREA_02636"/>
<dbReference type="PANTHER" id="PTHR35391:SF5">
    <property type="entry name" value="DUF6590 DOMAIN-CONTAINING PROTEIN"/>
    <property type="match status" value="1"/>
</dbReference>
<dbReference type="Pfam" id="PF20233">
    <property type="entry name" value="DUF6590"/>
    <property type="match status" value="1"/>
</dbReference>
<dbReference type="RefSeq" id="XP_008085912.1">
    <property type="nucleotide sequence ID" value="XM_008087721.1"/>
</dbReference>
<sequence length="469" mass="51869">MSKRSSHKSKDYAYAQGESSRSSRQQPTPVGAEWSQWLQDPHGRWYMWRYDSRREVEYYYHAEDAAAPRSNVLSSYSEQPDDKQDQYQISSSQYNSASTSYAAGSGYPPDTSNSTDYKLDDNAAGGTNSVASLSSSLAQTSIGSAPNLEQGQEQEAPEGYDTNSANYIMTGSPPSAQSTAPYSTGGGHGYGMGGPSTMTSNYTTSAGYNQASQQSSGYKYSYDNPQTSTTSYNYGPSSSGPTGGYSSYSATATQQDHRAESYVDHDSIVSDIEITARQGNDRLARHENFKVYKSKDFKPGYVFKVLWSEPKGETNRSRNNGTIVTDESYETHQGQQIHTKMRRFIIVGVGNGHNRCIPILTYGFQGTGKHGAKPHEHAIIHTGEIPPQAESPLMRSPIRMAPKNPREKLDPMSRIHYAKTYTVEHNLRVLIIGKIHGNSERTFLNDFNQIHDSITGMVPADENEGQYEN</sequence>
<proteinExistence type="predicted"/>